<evidence type="ECO:0000313" key="4">
    <source>
        <dbReference type="Proteomes" id="UP001189429"/>
    </source>
</evidence>
<dbReference type="Gene3D" id="1.10.287.110">
    <property type="entry name" value="DnaJ domain"/>
    <property type="match status" value="1"/>
</dbReference>
<dbReference type="Pfam" id="PF00226">
    <property type="entry name" value="DnaJ"/>
    <property type="match status" value="1"/>
</dbReference>
<dbReference type="EMBL" id="CAUYUJ010006386">
    <property type="protein sequence ID" value="CAK0817203.1"/>
    <property type="molecule type" value="Genomic_DNA"/>
</dbReference>
<organism evidence="3 4">
    <name type="scientific">Prorocentrum cordatum</name>
    <dbReference type="NCBI Taxonomy" id="2364126"/>
    <lineage>
        <taxon>Eukaryota</taxon>
        <taxon>Sar</taxon>
        <taxon>Alveolata</taxon>
        <taxon>Dinophyceae</taxon>
        <taxon>Prorocentrales</taxon>
        <taxon>Prorocentraceae</taxon>
        <taxon>Prorocentrum</taxon>
    </lineage>
</organism>
<dbReference type="SMART" id="SM00271">
    <property type="entry name" value="DnaJ"/>
    <property type="match status" value="1"/>
</dbReference>
<proteinExistence type="predicted"/>
<evidence type="ECO:0000259" key="2">
    <source>
        <dbReference type="PROSITE" id="PS50076"/>
    </source>
</evidence>
<protein>
    <recommendedName>
        <fullName evidence="2">J domain-containing protein</fullName>
    </recommendedName>
</protein>
<dbReference type="PROSITE" id="PS50076">
    <property type="entry name" value="DNAJ_2"/>
    <property type="match status" value="1"/>
</dbReference>
<evidence type="ECO:0000256" key="1">
    <source>
        <dbReference type="SAM" id="MobiDB-lite"/>
    </source>
</evidence>
<feature type="compositionally biased region" description="Low complexity" evidence="1">
    <location>
        <begin position="133"/>
        <end position="149"/>
    </location>
</feature>
<dbReference type="Proteomes" id="UP001189429">
    <property type="component" value="Unassembled WGS sequence"/>
</dbReference>
<dbReference type="InterPro" id="IPR036869">
    <property type="entry name" value="J_dom_sf"/>
</dbReference>
<dbReference type="CDD" id="cd06257">
    <property type="entry name" value="DnaJ"/>
    <property type="match status" value="1"/>
</dbReference>
<feature type="region of interest" description="Disordered" evidence="1">
    <location>
        <begin position="121"/>
        <end position="172"/>
    </location>
</feature>
<feature type="compositionally biased region" description="Basic residues" evidence="1">
    <location>
        <begin position="491"/>
        <end position="506"/>
    </location>
</feature>
<dbReference type="InterPro" id="IPR050817">
    <property type="entry name" value="DjlA_DnaK_co-chaperone"/>
</dbReference>
<reference evidence="3" key="1">
    <citation type="submission" date="2023-10" db="EMBL/GenBank/DDBJ databases">
        <authorList>
            <person name="Chen Y."/>
            <person name="Shah S."/>
            <person name="Dougan E. K."/>
            <person name="Thang M."/>
            <person name="Chan C."/>
        </authorList>
    </citation>
    <scope>NUCLEOTIDE SEQUENCE [LARGE SCALE GENOMIC DNA]</scope>
</reference>
<feature type="region of interest" description="Disordered" evidence="1">
    <location>
        <begin position="490"/>
        <end position="525"/>
    </location>
</feature>
<feature type="domain" description="J" evidence="2">
    <location>
        <begin position="4"/>
        <end position="65"/>
    </location>
</feature>
<keyword evidence="4" id="KW-1185">Reference proteome</keyword>
<evidence type="ECO:0000313" key="3">
    <source>
        <dbReference type="EMBL" id="CAK0817203.1"/>
    </source>
</evidence>
<dbReference type="PANTHER" id="PTHR24074">
    <property type="entry name" value="CO-CHAPERONE PROTEIN DJLA"/>
    <property type="match status" value="1"/>
</dbReference>
<accession>A0ABN9RHD8</accession>
<comment type="caution">
    <text evidence="3">The sequence shown here is derived from an EMBL/GenBank/DDBJ whole genome shotgun (WGS) entry which is preliminary data.</text>
</comment>
<gene>
    <name evidence="3" type="ORF">PCOR1329_LOCUS19869</name>
</gene>
<dbReference type="InterPro" id="IPR001623">
    <property type="entry name" value="DnaJ_domain"/>
</dbReference>
<name>A0ABN9RHD8_9DINO</name>
<dbReference type="SUPFAM" id="SSF46565">
    <property type="entry name" value="Chaperone J-domain"/>
    <property type="match status" value="1"/>
</dbReference>
<sequence>MPMDAFELFNLTVHATPAEVKLAYKRLALKLHPDKGGDKSAFQELEEANATLNDPAKRQAHCESLRPVPAGSAVRLVNLEGQPELNGREGRALERGGLRQAVALPDRVVSVKRNRVTEIPRGGGARMWSTQGSASAPDSATAARAPAQPGWGSGHGGDWEDESTAQHGGEMRAWPGGGMWPWCLACSKWADNGHRQSKNHKRYMAWWLNSGGDAAASQQGPPRDDHLRAVPLPPLPVRPWTDFERGQADALIADPTAAMSIASGGGSIYDVWNNGDGDLLCGFSDWGVPQLLSESRIVQLAMMRFTSPHLAALGQSAQTNVKSCMEDIILTHDWAVAWSAGRWGPFYVKTAGDMLQSQWVQRHLLDSRFHFGCNECQATCALWQWAPRCLIGVDLPWGEHALADFCECVTLYLPRALAHRYLCVLANYRKHARGGRGAPRCQFAASVPRHKGFRCACPFLARVIGQSRAMASGRVFPAPKRDKARAVLKTGKPKRKAPKHTGKTMAKKPAPSQSARKVPCVRHGKRTCTSRPGRVGFKRNAFDFIRASDREIVDMLLEDQVLENLEGQTCSFCAEGTLGPLKDVQGRGPRHRCNHKGCQKFSLPQSGHVVFSSGSGTAAVPLQEQSAVLFAVVNDAPLAKIHALTGRNHKAIESMSKFNDACRKSDVQQQEKLITFGGKGRTWKDVEADEVDLRGDLLPDHAERAENERVQWEQWGGVIERGNRKTLVPTRLKPSLTKQRAPGPGAIRLPDWTPLAHKNLSNRNGVLHTDGAKTYQVKVEGMPHDHVVHQRRRLMKNGKPAKKDGRQVWVKPTHAKKFQHKLPGGRVLKCKGGAQIIDRFWQHLRGFIKTRKSSVGSVSLNARVRSAQWAYWHANEDLWLETGNMFGRLRGDGIA</sequence>